<dbReference type="Gene3D" id="1.10.150.240">
    <property type="entry name" value="Putative phosphatase, domain 2"/>
    <property type="match status" value="1"/>
</dbReference>
<dbReference type="InterPro" id="IPR023198">
    <property type="entry name" value="PGP-like_dom2"/>
</dbReference>
<organism evidence="1 2">
    <name type="scientific">Brevibacillus centrosporus</name>
    <dbReference type="NCBI Taxonomy" id="54910"/>
    <lineage>
        <taxon>Bacteria</taxon>
        <taxon>Bacillati</taxon>
        <taxon>Bacillota</taxon>
        <taxon>Bacilli</taxon>
        <taxon>Bacillales</taxon>
        <taxon>Paenibacillaceae</taxon>
        <taxon>Brevibacillus</taxon>
    </lineage>
</organism>
<dbReference type="RefSeq" id="WP_092277310.1">
    <property type="nucleotide sequence ID" value="NZ_FORT01000028.1"/>
</dbReference>
<reference evidence="2" key="1">
    <citation type="submission" date="2016-10" db="EMBL/GenBank/DDBJ databases">
        <authorList>
            <person name="Varghese N."/>
            <person name="Submissions S."/>
        </authorList>
    </citation>
    <scope>NUCLEOTIDE SEQUENCE [LARGE SCALE GENOMIC DNA]</scope>
    <source>
        <strain evidence="2">OK042</strain>
    </source>
</reference>
<dbReference type="SUPFAM" id="SSF56784">
    <property type="entry name" value="HAD-like"/>
    <property type="match status" value="1"/>
</dbReference>
<dbReference type="Proteomes" id="UP000198915">
    <property type="component" value="Unassembled WGS sequence"/>
</dbReference>
<name>A0A1I4E345_9BACL</name>
<dbReference type="PANTHER" id="PTHR43434:SF1">
    <property type="entry name" value="PHOSPHOGLYCOLATE PHOSPHATASE"/>
    <property type="match status" value="1"/>
</dbReference>
<dbReference type="InterPro" id="IPR006439">
    <property type="entry name" value="HAD-SF_hydro_IA"/>
</dbReference>
<dbReference type="GO" id="GO:0006281">
    <property type="term" value="P:DNA repair"/>
    <property type="evidence" value="ECO:0007669"/>
    <property type="project" value="TreeGrafter"/>
</dbReference>
<dbReference type="Pfam" id="PF13419">
    <property type="entry name" value="HAD_2"/>
    <property type="match status" value="1"/>
</dbReference>
<dbReference type="GO" id="GO:0008967">
    <property type="term" value="F:phosphoglycolate phosphatase activity"/>
    <property type="evidence" value="ECO:0007669"/>
    <property type="project" value="TreeGrafter"/>
</dbReference>
<dbReference type="STRING" id="1884381.SAMN05518846_12828"/>
<dbReference type="SFLD" id="SFLDG01135">
    <property type="entry name" value="C1.5.6:_HAD__Beta-PGM__Phospha"/>
    <property type="match status" value="1"/>
</dbReference>
<dbReference type="InterPro" id="IPR050155">
    <property type="entry name" value="HAD-like_hydrolase_sf"/>
</dbReference>
<keyword evidence="2" id="KW-1185">Reference proteome</keyword>
<dbReference type="SFLD" id="SFLDG01129">
    <property type="entry name" value="C1.5:_HAD__Beta-PGM__Phosphata"/>
    <property type="match status" value="1"/>
</dbReference>
<dbReference type="Gene3D" id="3.40.50.1000">
    <property type="entry name" value="HAD superfamily/HAD-like"/>
    <property type="match status" value="1"/>
</dbReference>
<evidence type="ECO:0000313" key="1">
    <source>
        <dbReference type="EMBL" id="SFL00185.1"/>
    </source>
</evidence>
<dbReference type="InterPro" id="IPR041492">
    <property type="entry name" value="HAD_2"/>
</dbReference>
<gene>
    <name evidence="1" type="ORF">SAMN05518846_12828</name>
</gene>
<dbReference type="InterPro" id="IPR036412">
    <property type="entry name" value="HAD-like_sf"/>
</dbReference>
<protein>
    <submittedName>
        <fullName evidence="1">Pyrophosphatase PpaX</fullName>
    </submittedName>
</protein>
<accession>A0A1I4E345</accession>
<dbReference type="PANTHER" id="PTHR43434">
    <property type="entry name" value="PHOSPHOGLYCOLATE PHOSPHATASE"/>
    <property type="match status" value="1"/>
</dbReference>
<sequence length="225" mass="25948">MKNAQRMINSYELYIFDFDGTIIDSSLLMKESLDYCYKKAGLEEIPPYQEFFSMMGDSLENIFNRLTIPREWVSVYKEYATNNIQKITLFDDVCDVLHILKERNKKLALFTGKDRKRTLELLDKFGLTELFNEVITPDEIRHPKPHPEGIQLLTTKLNVSTDSTIMIGDSFFDMQSASDAQVDNLFVLWGTGNQTDLAKCSPTFVFQTPRQLREAVMGKRAVFNA</sequence>
<dbReference type="SFLD" id="SFLDS00003">
    <property type="entry name" value="Haloacid_Dehalogenase"/>
    <property type="match status" value="1"/>
</dbReference>
<dbReference type="NCBIfam" id="TIGR01549">
    <property type="entry name" value="HAD-SF-IA-v1"/>
    <property type="match status" value="1"/>
</dbReference>
<dbReference type="InterPro" id="IPR023214">
    <property type="entry name" value="HAD_sf"/>
</dbReference>
<evidence type="ECO:0000313" key="2">
    <source>
        <dbReference type="Proteomes" id="UP000198915"/>
    </source>
</evidence>
<dbReference type="GO" id="GO:0005829">
    <property type="term" value="C:cytosol"/>
    <property type="evidence" value="ECO:0007669"/>
    <property type="project" value="TreeGrafter"/>
</dbReference>
<dbReference type="AlphaFoldDB" id="A0A1I4E345"/>
<proteinExistence type="predicted"/>
<dbReference type="EMBL" id="FORT01000028">
    <property type="protein sequence ID" value="SFL00185.1"/>
    <property type="molecule type" value="Genomic_DNA"/>
</dbReference>